<dbReference type="SUPFAM" id="SSF56349">
    <property type="entry name" value="DNA breaking-rejoining enzymes"/>
    <property type="match status" value="1"/>
</dbReference>
<evidence type="ECO:0000256" key="2">
    <source>
        <dbReference type="ARBA" id="ARBA00023125"/>
    </source>
</evidence>
<dbReference type="InterPro" id="IPR050090">
    <property type="entry name" value="Tyrosine_recombinase_XerCD"/>
</dbReference>
<dbReference type="InterPro" id="IPR011010">
    <property type="entry name" value="DNA_brk_join_enz"/>
</dbReference>
<evidence type="ECO:0000313" key="9">
    <source>
        <dbReference type="Proteomes" id="UP001500897"/>
    </source>
</evidence>
<dbReference type="PANTHER" id="PTHR30349">
    <property type="entry name" value="PHAGE INTEGRASE-RELATED"/>
    <property type="match status" value="1"/>
</dbReference>
<evidence type="ECO:0000256" key="5">
    <source>
        <dbReference type="SAM" id="Coils"/>
    </source>
</evidence>
<reference evidence="8 9" key="1">
    <citation type="journal article" date="2019" name="Int. J. Syst. Evol. Microbiol.">
        <title>The Global Catalogue of Microorganisms (GCM) 10K type strain sequencing project: providing services to taxonomists for standard genome sequencing and annotation.</title>
        <authorList>
            <consortium name="The Broad Institute Genomics Platform"/>
            <consortium name="The Broad Institute Genome Sequencing Center for Infectious Disease"/>
            <person name="Wu L."/>
            <person name="Ma J."/>
        </authorList>
    </citation>
    <scope>NUCLEOTIDE SEQUENCE [LARGE SCALE GENOMIC DNA]</scope>
    <source>
        <strain evidence="8 9">JCM 14559</strain>
    </source>
</reference>
<proteinExistence type="inferred from homology"/>
<dbReference type="PANTHER" id="PTHR30349:SF64">
    <property type="entry name" value="PROPHAGE INTEGRASE INTD-RELATED"/>
    <property type="match status" value="1"/>
</dbReference>
<comment type="caution">
    <text evidence="8">The sequence shown here is derived from an EMBL/GenBank/DDBJ whole genome shotgun (WGS) entry which is preliminary data.</text>
</comment>
<keyword evidence="2 4" id="KW-0238">DNA-binding</keyword>
<dbReference type="PROSITE" id="PS51900">
    <property type="entry name" value="CB"/>
    <property type="match status" value="1"/>
</dbReference>
<evidence type="ECO:0000259" key="6">
    <source>
        <dbReference type="PROSITE" id="PS51898"/>
    </source>
</evidence>
<name>A0ABN2Y8G4_9ACTN</name>
<dbReference type="InterPro" id="IPR010998">
    <property type="entry name" value="Integrase_recombinase_N"/>
</dbReference>
<keyword evidence="5" id="KW-0175">Coiled coil</keyword>
<feature type="coiled-coil region" evidence="5">
    <location>
        <begin position="381"/>
        <end position="411"/>
    </location>
</feature>
<feature type="domain" description="Tyr recombinase" evidence="6">
    <location>
        <begin position="180"/>
        <end position="374"/>
    </location>
</feature>
<sequence>MSRVWIEDRIKHASYRAAVAKAKPTGRKPPGRFRVRWYEPSGKPKMLTFLRKVDAEAKRTEIESALGLGTYRDPRAGRTKVADVAEAWFASKVDIRRSTRSRYRGVLDFYVIPRWGTTAVADVQHEDIVVWLGNIMADSIAADSPLSAATIRKIWVVLKSVLGYAVRTKKIAHNPAVGVPLPRYTPAEHVYLTDVQVEALAEACGEYRALILFLAYTGVRWGEATAIQIKHVDLKTRRVRIAQAWASDNNKLYLEDSPKNHERRSVPIPAFLVAELLAIIADRGPEEYLFVAPRGGVLMIRNFTRRHFKVALVAADLEKLGVTLHKLRHTAASLAIASGADVKVVQTMLGHKTATLTLDTYGHLWPDRLDEVSDRLDAQRSKALEKARKKAAKAVRKAQELAEQLAALEAGELTAAA</sequence>
<dbReference type="Gene3D" id="1.10.443.10">
    <property type="entry name" value="Intergrase catalytic core"/>
    <property type="match status" value="1"/>
</dbReference>
<dbReference type="Gene3D" id="1.10.150.130">
    <property type="match status" value="1"/>
</dbReference>
<dbReference type="InterPro" id="IPR013762">
    <property type="entry name" value="Integrase-like_cat_sf"/>
</dbReference>
<organism evidence="8 9">
    <name type="scientific">Kitasatospora saccharophila</name>
    <dbReference type="NCBI Taxonomy" id="407973"/>
    <lineage>
        <taxon>Bacteria</taxon>
        <taxon>Bacillati</taxon>
        <taxon>Actinomycetota</taxon>
        <taxon>Actinomycetes</taxon>
        <taxon>Kitasatosporales</taxon>
        <taxon>Streptomycetaceae</taxon>
        <taxon>Kitasatospora</taxon>
    </lineage>
</organism>
<evidence type="ECO:0000256" key="3">
    <source>
        <dbReference type="ARBA" id="ARBA00023172"/>
    </source>
</evidence>
<dbReference type="InterPro" id="IPR044068">
    <property type="entry name" value="CB"/>
</dbReference>
<protein>
    <recommendedName>
        <fullName evidence="10">Site-specific recombinase XerD</fullName>
    </recommendedName>
</protein>
<dbReference type="PROSITE" id="PS51898">
    <property type="entry name" value="TYR_RECOMBINASE"/>
    <property type="match status" value="1"/>
</dbReference>
<dbReference type="InterPro" id="IPR002104">
    <property type="entry name" value="Integrase_catalytic"/>
</dbReference>
<evidence type="ECO:0000256" key="4">
    <source>
        <dbReference type="PROSITE-ProRule" id="PRU01248"/>
    </source>
</evidence>
<gene>
    <name evidence="8" type="ORF">GCM10009759_74650</name>
</gene>
<evidence type="ECO:0000313" key="8">
    <source>
        <dbReference type="EMBL" id="GAA2123516.1"/>
    </source>
</evidence>
<dbReference type="Pfam" id="PF00589">
    <property type="entry name" value="Phage_integrase"/>
    <property type="match status" value="1"/>
</dbReference>
<evidence type="ECO:0000256" key="1">
    <source>
        <dbReference type="ARBA" id="ARBA00008857"/>
    </source>
</evidence>
<dbReference type="EMBL" id="BAAANS010000093">
    <property type="protein sequence ID" value="GAA2123516.1"/>
    <property type="molecule type" value="Genomic_DNA"/>
</dbReference>
<comment type="similarity">
    <text evidence="1">Belongs to the 'phage' integrase family.</text>
</comment>
<keyword evidence="9" id="KW-1185">Reference proteome</keyword>
<dbReference type="CDD" id="cd01189">
    <property type="entry name" value="INT_ICEBs1_C_like"/>
    <property type="match status" value="1"/>
</dbReference>
<keyword evidence="3" id="KW-0233">DNA recombination</keyword>
<feature type="domain" description="Core-binding (CB)" evidence="7">
    <location>
        <begin position="79"/>
        <end position="166"/>
    </location>
</feature>
<evidence type="ECO:0008006" key="10">
    <source>
        <dbReference type="Google" id="ProtNLM"/>
    </source>
</evidence>
<dbReference type="Proteomes" id="UP001500897">
    <property type="component" value="Unassembled WGS sequence"/>
</dbReference>
<accession>A0ABN2Y8G4</accession>
<evidence type="ECO:0000259" key="7">
    <source>
        <dbReference type="PROSITE" id="PS51900"/>
    </source>
</evidence>